<dbReference type="InterPro" id="IPR001789">
    <property type="entry name" value="Sig_transdc_resp-reg_receiver"/>
</dbReference>
<gene>
    <name evidence="8" type="ORF">DXA38_06290</name>
</gene>
<dbReference type="Pfam" id="PF00072">
    <property type="entry name" value="Response_reg"/>
    <property type="match status" value="1"/>
</dbReference>
<dbReference type="SUPFAM" id="SSF52172">
    <property type="entry name" value="CheY-like"/>
    <property type="match status" value="1"/>
</dbReference>
<dbReference type="InterPro" id="IPR003439">
    <property type="entry name" value="ABC_transporter-like_ATP-bd"/>
</dbReference>
<comment type="function">
    <text evidence="4">May play the central regulatory role in sporulation. It may be an element of the effector pathway responsible for the activation of sporulation genes in response to nutritional stress. Spo0A may act in concert with spo0H (a sigma factor) to control the expression of some genes that are critical to the sporulation process.</text>
</comment>
<dbReference type="PROSITE" id="PS50110">
    <property type="entry name" value="RESPONSE_REGULATORY"/>
    <property type="match status" value="1"/>
</dbReference>
<dbReference type="RefSeq" id="WP_117442466.1">
    <property type="nucleotide sequence ID" value="NZ_QVEV01000006.1"/>
</dbReference>
<dbReference type="Gene3D" id="6.10.250.690">
    <property type="match status" value="1"/>
</dbReference>
<evidence type="ECO:0000256" key="3">
    <source>
        <dbReference type="ARBA" id="ARBA00022448"/>
    </source>
</evidence>
<dbReference type="PANTHER" id="PTHR43335:SF8">
    <property type="entry name" value="ABC TRANSPORTER, ATP-BINDING PROTEIN"/>
    <property type="match status" value="1"/>
</dbReference>
<dbReference type="PANTHER" id="PTHR43335">
    <property type="entry name" value="ABC TRANSPORTER, ATP-BINDING PROTEIN"/>
    <property type="match status" value="1"/>
</dbReference>
<dbReference type="OrthoDB" id="9809205at2"/>
<protein>
    <recommendedName>
        <fullName evidence="2">Stage 0 sporulation protein A homolog</fullName>
    </recommendedName>
</protein>
<feature type="domain" description="Response regulatory" evidence="6">
    <location>
        <begin position="3"/>
        <end position="116"/>
    </location>
</feature>
<sequence length="353" mass="39858">MNKIAIIEDDIDICNMIAKFLENNKYIVHYALNGAEGIELCKSLVPDLIILDIMLPKLNGNDVLQRLRKFTNAPVIVVSAKTMVQTKIDLLKLGADDYMTKPFDLHELLARIEANLKRTSNTSCQNDTLTYRDIEINNSLVSQNLEVQRIQRGIPNKKCITDTLELIGLSNAGKKRVANFSLGMKQRLALGVALLGEPEFLILDEPVNGLDPTGIIELRELLKKLVKEREVTILISSHILSELHQLATCYGFLHKGELLKQISTEELNEECKRHICLRTDNIQKTTLLLEQKGNINNYSVYPDNSIRIYECLDNVRMISKLLSSNGVIIDEISVQGENLETYFENLIGGRKNV</sequence>
<keyword evidence="5" id="KW-0597">Phosphoprotein</keyword>
<dbReference type="SUPFAM" id="SSF52540">
    <property type="entry name" value="P-loop containing nucleoside triphosphate hydrolases"/>
    <property type="match status" value="1"/>
</dbReference>
<dbReference type="InterPro" id="IPR027417">
    <property type="entry name" value="P-loop_NTPase"/>
</dbReference>
<evidence type="ECO:0000256" key="5">
    <source>
        <dbReference type="PROSITE-ProRule" id="PRU00169"/>
    </source>
</evidence>
<evidence type="ECO:0000313" key="9">
    <source>
        <dbReference type="Proteomes" id="UP000260025"/>
    </source>
</evidence>
<dbReference type="SMART" id="SM00448">
    <property type="entry name" value="REC"/>
    <property type="match status" value="1"/>
</dbReference>
<evidence type="ECO:0000256" key="2">
    <source>
        <dbReference type="ARBA" id="ARBA00018672"/>
    </source>
</evidence>
<dbReference type="GO" id="GO:0005524">
    <property type="term" value="F:ATP binding"/>
    <property type="evidence" value="ECO:0007669"/>
    <property type="project" value="InterPro"/>
</dbReference>
<dbReference type="EMBL" id="QVEV01000006">
    <property type="protein sequence ID" value="RGC17015.1"/>
    <property type="molecule type" value="Genomic_DNA"/>
</dbReference>
<feature type="modified residue" description="4-aspartylphosphate" evidence="5">
    <location>
        <position position="52"/>
    </location>
</feature>
<accession>A0A3E2VZF5</accession>
<proteinExistence type="inferred from homology"/>
<dbReference type="Gene3D" id="3.40.50.2300">
    <property type="match status" value="1"/>
</dbReference>
<evidence type="ECO:0000259" key="6">
    <source>
        <dbReference type="PROSITE" id="PS50110"/>
    </source>
</evidence>
<dbReference type="InterPro" id="IPR011006">
    <property type="entry name" value="CheY-like_superfamily"/>
</dbReference>
<dbReference type="Proteomes" id="UP000260025">
    <property type="component" value="Unassembled WGS sequence"/>
</dbReference>
<reference evidence="8 9" key="1">
    <citation type="submission" date="2018-08" db="EMBL/GenBank/DDBJ databases">
        <title>A genome reference for cultivated species of the human gut microbiota.</title>
        <authorList>
            <person name="Zou Y."/>
            <person name="Xue W."/>
            <person name="Luo G."/>
        </authorList>
    </citation>
    <scope>NUCLEOTIDE SEQUENCE [LARGE SCALE GENOMIC DNA]</scope>
    <source>
        <strain evidence="8 9">OF01-2LB</strain>
    </source>
</reference>
<dbReference type="GO" id="GO:0016887">
    <property type="term" value="F:ATP hydrolysis activity"/>
    <property type="evidence" value="ECO:0007669"/>
    <property type="project" value="InterPro"/>
</dbReference>
<evidence type="ECO:0000256" key="4">
    <source>
        <dbReference type="ARBA" id="ARBA00024867"/>
    </source>
</evidence>
<name>A0A3E2VZF5_CLOIN</name>
<dbReference type="AlphaFoldDB" id="A0A3E2VZF5"/>
<comment type="caution">
    <text evidence="8">The sequence shown here is derived from an EMBL/GenBank/DDBJ whole genome shotgun (WGS) entry which is preliminary data.</text>
</comment>
<dbReference type="InterPro" id="IPR017871">
    <property type="entry name" value="ABC_transporter-like_CS"/>
</dbReference>
<keyword evidence="3" id="KW-0813">Transport</keyword>
<dbReference type="Pfam" id="PF00005">
    <property type="entry name" value="ABC_tran"/>
    <property type="match status" value="1"/>
</dbReference>
<evidence type="ECO:0000259" key="7">
    <source>
        <dbReference type="PROSITE" id="PS50893"/>
    </source>
</evidence>
<dbReference type="GO" id="GO:0000160">
    <property type="term" value="P:phosphorelay signal transduction system"/>
    <property type="evidence" value="ECO:0007669"/>
    <property type="project" value="InterPro"/>
</dbReference>
<evidence type="ECO:0000256" key="1">
    <source>
        <dbReference type="ARBA" id="ARBA00005417"/>
    </source>
</evidence>
<evidence type="ECO:0000313" key="8">
    <source>
        <dbReference type="EMBL" id="RGC17015.1"/>
    </source>
</evidence>
<comment type="similarity">
    <text evidence="1">Belongs to the ABC transporter superfamily.</text>
</comment>
<organism evidence="8 9">
    <name type="scientific">Clostridium innocuum</name>
    <dbReference type="NCBI Taxonomy" id="1522"/>
    <lineage>
        <taxon>Bacteria</taxon>
        <taxon>Bacillati</taxon>
        <taxon>Bacillota</taxon>
        <taxon>Clostridia</taxon>
        <taxon>Eubacteriales</taxon>
        <taxon>Clostridiaceae</taxon>
        <taxon>Clostridium</taxon>
    </lineage>
</organism>
<dbReference type="Gene3D" id="3.40.50.300">
    <property type="entry name" value="P-loop containing nucleotide triphosphate hydrolases"/>
    <property type="match status" value="1"/>
</dbReference>
<dbReference type="PROSITE" id="PS00211">
    <property type="entry name" value="ABC_TRANSPORTER_1"/>
    <property type="match status" value="1"/>
</dbReference>
<dbReference type="PROSITE" id="PS50893">
    <property type="entry name" value="ABC_TRANSPORTER_2"/>
    <property type="match status" value="1"/>
</dbReference>
<feature type="domain" description="ABC transporter" evidence="7">
    <location>
        <begin position="58"/>
        <end position="280"/>
    </location>
</feature>